<accession>A0AAD7BAX9</accession>
<dbReference type="PANTHER" id="PTHR10270">
    <property type="entry name" value="SOX TRANSCRIPTION FACTOR"/>
    <property type="match status" value="1"/>
</dbReference>
<dbReference type="InterPro" id="IPR050140">
    <property type="entry name" value="SRY-related_HMG-box_TF-like"/>
</dbReference>
<dbReference type="PROSITE" id="PS50118">
    <property type="entry name" value="HMG_BOX_2"/>
    <property type="match status" value="1"/>
</dbReference>
<dbReference type="GO" id="GO:0001228">
    <property type="term" value="F:DNA-binding transcription activator activity, RNA polymerase II-specific"/>
    <property type="evidence" value="ECO:0007669"/>
    <property type="project" value="TreeGrafter"/>
</dbReference>
<feature type="region of interest" description="Disordered" evidence="4">
    <location>
        <begin position="168"/>
        <end position="191"/>
    </location>
</feature>
<dbReference type="AlphaFoldDB" id="A0AAD7BAX9"/>
<organism evidence="6 7">
    <name type="scientific">Roridomyces roridus</name>
    <dbReference type="NCBI Taxonomy" id="1738132"/>
    <lineage>
        <taxon>Eukaryota</taxon>
        <taxon>Fungi</taxon>
        <taxon>Dikarya</taxon>
        <taxon>Basidiomycota</taxon>
        <taxon>Agaricomycotina</taxon>
        <taxon>Agaricomycetes</taxon>
        <taxon>Agaricomycetidae</taxon>
        <taxon>Agaricales</taxon>
        <taxon>Marasmiineae</taxon>
        <taxon>Mycenaceae</taxon>
        <taxon>Roridomyces</taxon>
    </lineage>
</organism>
<feature type="region of interest" description="Disordered" evidence="4">
    <location>
        <begin position="61"/>
        <end position="111"/>
    </location>
</feature>
<feature type="domain" description="HMG box" evidence="5">
    <location>
        <begin position="150"/>
        <end position="231"/>
    </location>
</feature>
<dbReference type="InterPro" id="IPR036910">
    <property type="entry name" value="HMG_box_dom_sf"/>
</dbReference>
<keyword evidence="2" id="KW-0804">Transcription</keyword>
<sequence>MPAAVTGIRPCAIPPPVPLCNGLMPALRTTRSAARPVKTTLPALSIVAPAPRVFTFPATHNLHDSPYSSPSNSPFEDASARRALSSLPTTPAPASDNNNNDRRTPPPLSSFTRTLWPQSVFSMLTSPSVSPSPIPGNAHRRPKKGDKDYIKRPENAFILFRRKCSEDAAAASSPPSPSLPLSVPQKKPRQADLSKVISQKWKALPAAERAYWEGLARERKMEHEMRYPDYVYRPTRSRKSASASADEPVPQTPQPQLQPLEVVLPSKGGSIPYQSVLIPNVHLAPGNSMDDSASLMSLLTADDSFDYLSNNGVGFETSPDFFNFKNLVVPPPPHTPCLSSVSLSTPPSPSSPLPPALSEPCSSAFSFSFSASPTTTPASPLSISLATSPFDPDATYTPCWTPSGDFPWMWGSAAYPNLDTGDLDFDLTSVPEPEFRVWATAAAGGSFDGAVESIGL</sequence>
<name>A0AAD7BAX9_9AGAR</name>
<gene>
    <name evidence="6" type="ORF">FB45DRAFT_934880</name>
</gene>
<dbReference type="CDD" id="cd01389">
    <property type="entry name" value="HMG-box_ROX1-like"/>
    <property type="match status" value="1"/>
</dbReference>
<dbReference type="Proteomes" id="UP001221142">
    <property type="component" value="Unassembled WGS sequence"/>
</dbReference>
<dbReference type="GO" id="GO:0000978">
    <property type="term" value="F:RNA polymerase II cis-regulatory region sequence-specific DNA binding"/>
    <property type="evidence" value="ECO:0007669"/>
    <property type="project" value="TreeGrafter"/>
</dbReference>
<protein>
    <recommendedName>
        <fullName evidence="5">HMG box domain-containing protein</fullName>
    </recommendedName>
</protein>
<proteinExistence type="predicted"/>
<dbReference type="GO" id="GO:0005634">
    <property type="term" value="C:nucleus"/>
    <property type="evidence" value="ECO:0007669"/>
    <property type="project" value="UniProtKB-UniRule"/>
</dbReference>
<evidence type="ECO:0000256" key="4">
    <source>
        <dbReference type="SAM" id="MobiDB-lite"/>
    </source>
</evidence>
<dbReference type="PANTHER" id="PTHR10270:SF161">
    <property type="entry name" value="SEX-DETERMINING REGION Y PROTEIN"/>
    <property type="match status" value="1"/>
</dbReference>
<evidence type="ECO:0000256" key="3">
    <source>
        <dbReference type="PROSITE-ProRule" id="PRU00267"/>
    </source>
</evidence>
<dbReference type="EMBL" id="JARKIF010000023">
    <property type="protein sequence ID" value="KAJ7615902.1"/>
    <property type="molecule type" value="Genomic_DNA"/>
</dbReference>
<dbReference type="Gene3D" id="1.10.30.10">
    <property type="entry name" value="High mobility group box domain"/>
    <property type="match status" value="1"/>
</dbReference>
<evidence type="ECO:0000313" key="6">
    <source>
        <dbReference type="EMBL" id="KAJ7615902.1"/>
    </source>
</evidence>
<evidence type="ECO:0000256" key="1">
    <source>
        <dbReference type="ARBA" id="ARBA00023125"/>
    </source>
</evidence>
<feature type="region of interest" description="Disordered" evidence="4">
    <location>
        <begin position="126"/>
        <end position="150"/>
    </location>
</feature>
<dbReference type="InterPro" id="IPR009071">
    <property type="entry name" value="HMG_box_dom"/>
</dbReference>
<feature type="region of interest" description="Disordered" evidence="4">
    <location>
        <begin position="236"/>
        <end position="255"/>
    </location>
</feature>
<evidence type="ECO:0000313" key="7">
    <source>
        <dbReference type="Proteomes" id="UP001221142"/>
    </source>
</evidence>
<dbReference type="SUPFAM" id="SSF47095">
    <property type="entry name" value="HMG-box"/>
    <property type="match status" value="1"/>
</dbReference>
<evidence type="ECO:0000259" key="5">
    <source>
        <dbReference type="PROSITE" id="PS50118"/>
    </source>
</evidence>
<keyword evidence="3" id="KW-0539">Nucleus</keyword>
<keyword evidence="1 3" id="KW-0238">DNA-binding</keyword>
<dbReference type="Pfam" id="PF00505">
    <property type="entry name" value="HMG_box"/>
    <property type="match status" value="1"/>
</dbReference>
<keyword evidence="7" id="KW-1185">Reference proteome</keyword>
<evidence type="ECO:0000256" key="2">
    <source>
        <dbReference type="ARBA" id="ARBA00023163"/>
    </source>
</evidence>
<dbReference type="GO" id="GO:0030154">
    <property type="term" value="P:cell differentiation"/>
    <property type="evidence" value="ECO:0007669"/>
    <property type="project" value="TreeGrafter"/>
</dbReference>
<comment type="caution">
    <text evidence="6">The sequence shown here is derived from an EMBL/GenBank/DDBJ whole genome shotgun (WGS) entry which is preliminary data.</text>
</comment>
<dbReference type="SMART" id="SM00398">
    <property type="entry name" value="HMG"/>
    <property type="match status" value="1"/>
</dbReference>
<reference evidence="6" key="1">
    <citation type="submission" date="2023-03" db="EMBL/GenBank/DDBJ databases">
        <title>Massive genome expansion in bonnet fungi (Mycena s.s.) driven by repeated elements and novel gene families across ecological guilds.</title>
        <authorList>
            <consortium name="Lawrence Berkeley National Laboratory"/>
            <person name="Harder C.B."/>
            <person name="Miyauchi S."/>
            <person name="Viragh M."/>
            <person name="Kuo A."/>
            <person name="Thoen E."/>
            <person name="Andreopoulos B."/>
            <person name="Lu D."/>
            <person name="Skrede I."/>
            <person name="Drula E."/>
            <person name="Henrissat B."/>
            <person name="Morin E."/>
            <person name="Kohler A."/>
            <person name="Barry K."/>
            <person name="LaButti K."/>
            <person name="Morin E."/>
            <person name="Salamov A."/>
            <person name="Lipzen A."/>
            <person name="Mereny Z."/>
            <person name="Hegedus B."/>
            <person name="Baldrian P."/>
            <person name="Stursova M."/>
            <person name="Weitz H."/>
            <person name="Taylor A."/>
            <person name="Grigoriev I.V."/>
            <person name="Nagy L.G."/>
            <person name="Martin F."/>
            <person name="Kauserud H."/>
        </authorList>
    </citation>
    <scope>NUCLEOTIDE SEQUENCE</scope>
    <source>
        <strain evidence="6">9284</strain>
    </source>
</reference>
<feature type="DNA-binding region" description="HMG box" evidence="3">
    <location>
        <begin position="150"/>
        <end position="231"/>
    </location>
</feature>